<organism evidence="3 4">
    <name type="scientific">Corymbia citriodora subsp. variegata</name>
    <dbReference type="NCBI Taxonomy" id="360336"/>
    <lineage>
        <taxon>Eukaryota</taxon>
        <taxon>Viridiplantae</taxon>
        <taxon>Streptophyta</taxon>
        <taxon>Embryophyta</taxon>
        <taxon>Tracheophyta</taxon>
        <taxon>Spermatophyta</taxon>
        <taxon>Magnoliopsida</taxon>
        <taxon>eudicotyledons</taxon>
        <taxon>Gunneridae</taxon>
        <taxon>Pentapetalae</taxon>
        <taxon>rosids</taxon>
        <taxon>malvids</taxon>
        <taxon>Myrtales</taxon>
        <taxon>Myrtaceae</taxon>
        <taxon>Myrtoideae</taxon>
        <taxon>Eucalypteae</taxon>
        <taxon>Corymbia</taxon>
    </lineage>
</organism>
<evidence type="ECO:0000256" key="2">
    <source>
        <dbReference type="SAM" id="SignalP"/>
    </source>
</evidence>
<dbReference type="Proteomes" id="UP000806378">
    <property type="component" value="Unassembled WGS sequence"/>
</dbReference>
<proteinExistence type="predicted"/>
<dbReference type="PANTHER" id="PTHR33470">
    <property type="entry name" value="OS01G0164075 PROTEIN"/>
    <property type="match status" value="1"/>
</dbReference>
<dbReference type="GO" id="GO:0071944">
    <property type="term" value="C:cell periphery"/>
    <property type="evidence" value="ECO:0007669"/>
    <property type="project" value="TreeGrafter"/>
</dbReference>
<gene>
    <name evidence="3" type="ORF">BT93_L4342</name>
</gene>
<keyword evidence="4" id="KW-1185">Reference proteome</keyword>
<keyword evidence="1 2" id="KW-0732">Signal</keyword>
<evidence type="ECO:0000313" key="3">
    <source>
        <dbReference type="EMBL" id="KAF7851197.1"/>
    </source>
</evidence>
<feature type="chain" id="PRO_5035837133" evidence="2">
    <location>
        <begin position="27"/>
        <end position="181"/>
    </location>
</feature>
<dbReference type="PRINTS" id="PR01218">
    <property type="entry name" value="PSTLEXTENSIN"/>
</dbReference>
<feature type="signal peptide" evidence="2">
    <location>
        <begin position="1"/>
        <end position="26"/>
    </location>
</feature>
<dbReference type="PANTHER" id="PTHR33470:SF22">
    <property type="entry name" value="POLLEN OLE E 1 ALLERGEN AND EXTENSIN FAMILY PROTEIN"/>
    <property type="match status" value="1"/>
</dbReference>
<accession>A0A8T0CUB0</accession>
<dbReference type="AlphaFoldDB" id="A0A8T0CUB0"/>
<dbReference type="InterPro" id="IPR008969">
    <property type="entry name" value="CarboxyPept-like_regulatory"/>
</dbReference>
<dbReference type="EMBL" id="MU089557">
    <property type="protein sequence ID" value="KAF7851197.1"/>
    <property type="molecule type" value="Genomic_DNA"/>
</dbReference>
<dbReference type="InterPro" id="IPR003882">
    <property type="entry name" value="Pistil_extensin"/>
</dbReference>
<evidence type="ECO:0000256" key="1">
    <source>
        <dbReference type="ARBA" id="ARBA00022729"/>
    </source>
</evidence>
<dbReference type="SUPFAM" id="SSF49464">
    <property type="entry name" value="Carboxypeptidase regulatory domain-like"/>
    <property type="match status" value="1"/>
</dbReference>
<sequence length="181" mass="19073">MDSVASKAFLLVQLLLLLSCFQEASGFFPDLPVPPPAHPQIKPLAPPPAANNRPSHIVVQGVVYCKSCIDTLTGAKPISGAVVKVLCTNNKDSVSANATTDMNGYFFLQVPLTVASFVFHKCNASLVSSPIPSCSQPSNLNGGSTGVSVQWAKPSSIKLPFILYSVGPFAFEPKCRAPGTK</sequence>
<comment type="caution">
    <text evidence="3">The sequence shown here is derived from an EMBL/GenBank/DDBJ whole genome shotgun (WGS) entry which is preliminary data.</text>
</comment>
<protein>
    <submittedName>
        <fullName evidence="3">Uncharacterized protein</fullName>
    </submittedName>
</protein>
<dbReference type="OrthoDB" id="665669at2759"/>
<dbReference type="Pfam" id="PF01190">
    <property type="entry name" value="Pollen_Ole_e_1"/>
    <property type="match status" value="1"/>
</dbReference>
<dbReference type="PROSITE" id="PS51257">
    <property type="entry name" value="PROKAR_LIPOPROTEIN"/>
    <property type="match status" value="1"/>
</dbReference>
<reference evidence="3" key="1">
    <citation type="submission" date="2020-05" db="EMBL/GenBank/DDBJ databases">
        <title>WGS assembly of Corymbia citriodora subspecies variegata.</title>
        <authorList>
            <person name="Barry K."/>
            <person name="Hundley H."/>
            <person name="Shu S."/>
            <person name="Jenkins J."/>
            <person name="Grimwood J."/>
            <person name="Baten A."/>
        </authorList>
    </citation>
    <scope>NUCLEOTIDE SEQUENCE</scope>
    <source>
        <strain evidence="3">CV2-018</strain>
    </source>
</reference>
<name>A0A8T0CUB0_CORYI</name>
<evidence type="ECO:0000313" key="4">
    <source>
        <dbReference type="Proteomes" id="UP000806378"/>
    </source>
</evidence>
<dbReference type="Gramene" id="rna-gnl|WGS:JABURB|Cocit.L4342.1">
    <property type="protein sequence ID" value="cds-KAF7851197.1"/>
    <property type="gene ID" value="gene-BT93_L4342"/>
</dbReference>